<reference evidence="1" key="1">
    <citation type="submission" date="2021-01" db="EMBL/GenBank/DDBJ databases">
        <authorList>
            <person name="Lovell J.T."/>
            <person name="Bentley N."/>
            <person name="Bhattarai G."/>
            <person name="Jenkins J.W."/>
            <person name="Sreedasyam A."/>
            <person name="Alarcon Y."/>
            <person name="Bock C."/>
            <person name="Boston L."/>
            <person name="Carlson J."/>
            <person name="Cervantes K."/>
            <person name="Clermont K."/>
            <person name="Krom N."/>
            <person name="Kubenka K."/>
            <person name="Mamidi S."/>
            <person name="Mattison C."/>
            <person name="Monteros M."/>
            <person name="Pisani C."/>
            <person name="Plott C."/>
            <person name="Rajasekar S."/>
            <person name="Rhein H.S."/>
            <person name="Rohla C."/>
            <person name="Song M."/>
            <person name="Hilaire R.S."/>
            <person name="Shu S."/>
            <person name="Wells L."/>
            <person name="Wang X."/>
            <person name="Webber J."/>
            <person name="Heerema R.J."/>
            <person name="Klein P."/>
            <person name="Conner P."/>
            <person name="Grauke L."/>
            <person name="Grimwood J."/>
            <person name="Schmutz J."/>
            <person name="Randall J.J."/>
        </authorList>
    </citation>
    <scope>NUCLEOTIDE SEQUENCE</scope>
    <source>
        <tissue evidence="1">Leaf</tissue>
    </source>
</reference>
<sequence>MIKYIPNSLPICSPLTSVPPNLYPLLKNRKLLSLSLSLSLSHTHTHTTATTDAVPPPCDALIPLGLALRLSDISPFHSLLCLSLSRLGLHHRRLHGTTPKPGLQNTHETAHAIRKLPLGKAKRYLEDVLVHKQVMKNSCARKW</sequence>
<dbReference type="Proteomes" id="UP000811246">
    <property type="component" value="Chromosome 3"/>
</dbReference>
<proteinExistence type="predicted"/>
<gene>
    <name evidence="1" type="ORF">I3842_03G225700</name>
</gene>
<evidence type="ECO:0000313" key="1">
    <source>
        <dbReference type="EMBL" id="KAG6723808.1"/>
    </source>
</evidence>
<dbReference type="EMBL" id="CM031827">
    <property type="protein sequence ID" value="KAG6723808.1"/>
    <property type="molecule type" value="Genomic_DNA"/>
</dbReference>
<dbReference type="AlphaFoldDB" id="A0A922FJZ1"/>
<organism evidence="1 2">
    <name type="scientific">Carya illinoinensis</name>
    <name type="common">Pecan</name>
    <dbReference type="NCBI Taxonomy" id="32201"/>
    <lineage>
        <taxon>Eukaryota</taxon>
        <taxon>Viridiplantae</taxon>
        <taxon>Streptophyta</taxon>
        <taxon>Embryophyta</taxon>
        <taxon>Tracheophyta</taxon>
        <taxon>Spermatophyta</taxon>
        <taxon>Magnoliopsida</taxon>
        <taxon>eudicotyledons</taxon>
        <taxon>Gunneridae</taxon>
        <taxon>Pentapetalae</taxon>
        <taxon>rosids</taxon>
        <taxon>fabids</taxon>
        <taxon>Fagales</taxon>
        <taxon>Juglandaceae</taxon>
        <taxon>Carya</taxon>
    </lineage>
</organism>
<comment type="caution">
    <text evidence="1">The sequence shown here is derived from an EMBL/GenBank/DDBJ whole genome shotgun (WGS) entry which is preliminary data.</text>
</comment>
<accession>A0A922FJZ1</accession>
<protein>
    <submittedName>
        <fullName evidence="1">Uncharacterized protein</fullName>
    </submittedName>
</protein>
<evidence type="ECO:0000313" key="2">
    <source>
        <dbReference type="Proteomes" id="UP000811246"/>
    </source>
</evidence>
<name>A0A922FJZ1_CARIL</name>